<feature type="signal peptide" evidence="1">
    <location>
        <begin position="1"/>
        <end position="19"/>
    </location>
</feature>
<proteinExistence type="predicted"/>
<keyword evidence="1" id="KW-0732">Signal</keyword>
<dbReference type="AlphaFoldDB" id="A0A2C9UEJ0"/>
<evidence type="ECO:0000256" key="1">
    <source>
        <dbReference type="SAM" id="SignalP"/>
    </source>
</evidence>
<evidence type="ECO:0000313" key="2">
    <source>
        <dbReference type="EMBL" id="OAY28391.1"/>
    </source>
</evidence>
<evidence type="ECO:0000313" key="3">
    <source>
        <dbReference type="Proteomes" id="UP000091857"/>
    </source>
</evidence>
<comment type="caution">
    <text evidence="2">The sequence shown here is derived from an EMBL/GenBank/DDBJ whole genome shotgun (WGS) entry which is preliminary data.</text>
</comment>
<name>A0A2C9UEJ0_MANES</name>
<accession>A0A2C9UEJ0</accession>
<feature type="chain" id="PRO_5012406519" description="Secreted protein" evidence="1">
    <location>
        <begin position="20"/>
        <end position="59"/>
    </location>
</feature>
<organism evidence="2 3">
    <name type="scientific">Manihot esculenta</name>
    <name type="common">Cassava</name>
    <name type="synonym">Jatropha manihot</name>
    <dbReference type="NCBI Taxonomy" id="3983"/>
    <lineage>
        <taxon>Eukaryota</taxon>
        <taxon>Viridiplantae</taxon>
        <taxon>Streptophyta</taxon>
        <taxon>Embryophyta</taxon>
        <taxon>Tracheophyta</taxon>
        <taxon>Spermatophyta</taxon>
        <taxon>Magnoliopsida</taxon>
        <taxon>eudicotyledons</taxon>
        <taxon>Gunneridae</taxon>
        <taxon>Pentapetalae</taxon>
        <taxon>rosids</taxon>
        <taxon>fabids</taxon>
        <taxon>Malpighiales</taxon>
        <taxon>Euphorbiaceae</taxon>
        <taxon>Crotonoideae</taxon>
        <taxon>Manihoteae</taxon>
        <taxon>Manihot</taxon>
    </lineage>
</organism>
<protein>
    <recommendedName>
        <fullName evidence="4">Secreted protein</fullName>
    </recommendedName>
</protein>
<evidence type="ECO:0008006" key="4">
    <source>
        <dbReference type="Google" id="ProtNLM"/>
    </source>
</evidence>
<sequence>MMYVAFFCILLVCFSGVFSNLVIGVSSPGNRRQISGSSKDASVAVRSVGVWFSFACWTR</sequence>
<reference evidence="3" key="1">
    <citation type="journal article" date="2016" name="Nat. Biotechnol.">
        <title>Sequencing wild and cultivated cassava and related species reveals extensive interspecific hybridization and genetic diversity.</title>
        <authorList>
            <person name="Bredeson J.V."/>
            <person name="Lyons J.B."/>
            <person name="Prochnik S.E."/>
            <person name="Wu G.A."/>
            <person name="Ha C.M."/>
            <person name="Edsinger-Gonzales E."/>
            <person name="Grimwood J."/>
            <person name="Schmutz J."/>
            <person name="Rabbi I.Y."/>
            <person name="Egesi C."/>
            <person name="Nauluvula P."/>
            <person name="Lebot V."/>
            <person name="Ndunguru J."/>
            <person name="Mkamilo G."/>
            <person name="Bart R.S."/>
            <person name="Setter T.L."/>
            <person name="Gleadow R.M."/>
            <person name="Kulakow P."/>
            <person name="Ferguson M.E."/>
            <person name="Rounsley S."/>
            <person name="Rokhsar D.S."/>
        </authorList>
    </citation>
    <scope>NUCLEOTIDE SEQUENCE [LARGE SCALE GENOMIC DNA]</scope>
    <source>
        <strain evidence="3">cv. AM560-2</strain>
    </source>
</reference>
<dbReference type="EMBL" id="CM004401">
    <property type="protein sequence ID" value="OAY28391.1"/>
    <property type="molecule type" value="Genomic_DNA"/>
</dbReference>
<dbReference type="Proteomes" id="UP000091857">
    <property type="component" value="Chromosome 15"/>
</dbReference>
<dbReference type="Gramene" id="Manes.15G062600.1.v8.1">
    <property type="protein sequence ID" value="Manes.15G062600.1.v8.1.CDS.1"/>
    <property type="gene ID" value="Manes.15G062600.v8.1"/>
</dbReference>
<gene>
    <name evidence="2" type="ORF">MANES_15G062600v8</name>
</gene>
<keyword evidence="3" id="KW-1185">Reference proteome</keyword>